<dbReference type="OrthoDB" id="27073at2759"/>
<name>A0A6P6A6G6_DURZI</name>
<accession>A0A6P6A6G6</accession>
<dbReference type="InterPro" id="IPR001373">
    <property type="entry name" value="Cullin_N"/>
</dbReference>
<dbReference type="InterPro" id="IPR045093">
    <property type="entry name" value="Cullin"/>
</dbReference>
<organism evidence="3 4">
    <name type="scientific">Durio zibethinus</name>
    <name type="common">Durian</name>
    <dbReference type="NCBI Taxonomy" id="66656"/>
    <lineage>
        <taxon>Eukaryota</taxon>
        <taxon>Viridiplantae</taxon>
        <taxon>Streptophyta</taxon>
        <taxon>Embryophyta</taxon>
        <taxon>Tracheophyta</taxon>
        <taxon>Spermatophyta</taxon>
        <taxon>Magnoliopsida</taxon>
        <taxon>eudicotyledons</taxon>
        <taxon>Gunneridae</taxon>
        <taxon>Pentapetalae</taxon>
        <taxon>rosids</taxon>
        <taxon>malvids</taxon>
        <taxon>Malvales</taxon>
        <taxon>Malvaceae</taxon>
        <taxon>Helicteroideae</taxon>
        <taxon>Durio</taxon>
    </lineage>
</organism>
<dbReference type="Pfam" id="PF00888">
    <property type="entry name" value="Cullin"/>
    <property type="match status" value="1"/>
</dbReference>
<dbReference type="Gene3D" id="1.20.1310.10">
    <property type="entry name" value="Cullin Repeats"/>
    <property type="match status" value="2"/>
</dbReference>
<dbReference type="InterPro" id="IPR016159">
    <property type="entry name" value="Cullin_repeat-like_dom_sf"/>
</dbReference>
<gene>
    <name evidence="4" type="primary">LOC111306843</name>
</gene>
<evidence type="ECO:0000256" key="1">
    <source>
        <dbReference type="ARBA" id="ARBA00006019"/>
    </source>
</evidence>
<dbReference type="Proteomes" id="UP000515121">
    <property type="component" value="Unplaced"/>
</dbReference>
<dbReference type="GeneID" id="111306843"/>
<dbReference type="FunFam" id="1.20.1310.10:FF:000001">
    <property type="entry name" value="Cullin 3"/>
    <property type="match status" value="1"/>
</dbReference>
<dbReference type="AlphaFoldDB" id="A0A6P6A6G6"/>
<dbReference type="RefSeq" id="XP_022760553.1">
    <property type="nucleotide sequence ID" value="XM_022904818.1"/>
</dbReference>
<dbReference type="KEGG" id="dzi:111306843"/>
<evidence type="ECO:0000313" key="3">
    <source>
        <dbReference type="Proteomes" id="UP000515121"/>
    </source>
</evidence>
<dbReference type="SUPFAM" id="SSF74788">
    <property type="entry name" value="Cullin repeat-like"/>
    <property type="match status" value="1"/>
</dbReference>
<proteinExistence type="inferred from homology"/>
<reference evidence="4" key="1">
    <citation type="submission" date="2025-08" db="UniProtKB">
        <authorList>
            <consortium name="RefSeq"/>
        </authorList>
    </citation>
    <scope>IDENTIFICATION</scope>
    <source>
        <tissue evidence="4">Fruit stalk</tissue>
    </source>
</reference>
<dbReference type="PANTHER" id="PTHR11932">
    <property type="entry name" value="CULLIN"/>
    <property type="match status" value="1"/>
</dbReference>
<dbReference type="GO" id="GO:0006511">
    <property type="term" value="P:ubiquitin-dependent protein catabolic process"/>
    <property type="evidence" value="ECO:0007669"/>
    <property type="project" value="InterPro"/>
</dbReference>
<comment type="similarity">
    <text evidence="1">Belongs to the cullin family.</text>
</comment>
<keyword evidence="3" id="KW-1185">Reference proteome</keyword>
<dbReference type="GO" id="GO:0031625">
    <property type="term" value="F:ubiquitin protein ligase binding"/>
    <property type="evidence" value="ECO:0007669"/>
    <property type="project" value="InterPro"/>
</dbReference>
<evidence type="ECO:0000313" key="4">
    <source>
        <dbReference type="RefSeq" id="XP_022760553.1"/>
    </source>
</evidence>
<feature type="domain" description="Cullin N-terminal" evidence="2">
    <location>
        <begin position="2"/>
        <end position="228"/>
    </location>
</feature>
<evidence type="ECO:0000259" key="2">
    <source>
        <dbReference type="Pfam" id="PF00888"/>
    </source>
</evidence>
<sequence>MRFYTTVFNMCIPNPTGGNCFVLYEKYNKIFEEYITTKVLPSLQGKKDEALLQELEKRWSNHNAMNRWLSRFFHYLHRYFVPVRQVPPLKEAGLLSFYNLIFGEMNNQVRDAVLSMIDREREGEDIDQALVKNVLAIYVDFGQGSMKYYEKDFEEAMFKDTASFYSTKASNWLKNESYKDYMLKVECCLKHERDTVSGYLQNRSQERLLEIVENELLSVYASELKEKKQTDAFPLTEKSI</sequence>
<protein>
    <submittedName>
        <fullName evidence="4">Cullin-1-like</fullName>
    </submittedName>
</protein>